<organism evidence="2 3">
    <name type="scientific">Candidatus Thiodiazotropha taylori</name>
    <dbReference type="NCBI Taxonomy" id="2792791"/>
    <lineage>
        <taxon>Bacteria</taxon>
        <taxon>Pseudomonadati</taxon>
        <taxon>Pseudomonadota</taxon>
        <taxon>Gammaproteobacteria</taxon>
        <taxon>Chromatiales</taxon>
        <taxon>Sedimenticolaceae</taxon>
        <taxon>Candidatus Thiodiazotropha</taxon>
    </lineage>
</organism>
<dbReference type="AlphaFoldDB" id="A0A9E4T6U0"/>
<comment type="caution">
    <text evidence="2">The sequence shown here is derived from an EMBL/GenBank/DDBJ whole genome shotgun (WGS) entry which is preliminary data.</text>
</comment>
<proteinExistence type="predicted"/>
<protein>
    <submittedName>
        <fullName evidence="2">Uncharacterized protein</fullName>
    </submittedName>
</protein>
<evidence type="ECO:0000256" key="1">
    <source>
        <dbReference type="SAM" id="Phobius"/>
    </source>
</evidence>
<name>A0A9E4T6U0_9GAMM</name>
<evidence type="ECO:0000313" key="2">
    <source>
        <dbReference type="EMBL" id="MCG7949111.1"/>
    </source>
</evidence>
<keyword evidence="1" id="KW-1133">Transmembrane helix</keyword>
<gene>
    <name evidence="2" type="ORF">JAZ07_22470</name>
</gene>
<accession>A0A9E4T6U0</accession>
<feature type="transmembrane region" description="Helical" evidence="1">
    <location>
        <begin position="7"/>
        <end position="28"/>
    </location>
</feature>
<dbReference type="EMBL" id="JAEPCM010000851">
    <property type="protein sequence ID" value="MCG7949111.1"/>
    <property type="molecule type" value="Genomic_DNA"/>
</dbReference>
<reference evidence="2" key="1">
    <citation type="journal article" date="2021" name="Proc. Natl. Acad. Sci. U.S.A.">
        <title>Global biogeography of chemosynthetic symbionts reveals both localized and globally distributed symbiont groups. .</title>
        <authorList>
            <person name="Osvatic J.T."/>
            <person name="Wilkins L.G.E."/>
            <person name="Leibrecht L."/>
            <person name="Leray M."/>
            <person name="Zauner S."/>
            <person name="Polzin J."/>
            <person name="Camacho Y."/>
            <person name="Gros O."/>
            <person name="van Gils J.A."/>
            <person name="Eisen J.A."/>
            <person name="Petersen J.M."/>
            <person name="Yuen B."/>
        </authorList>
    </citation>
    <scope>NUCLEOTIDE SEQUENCE</scope>
    <source>
        <strain evidence="2">MAGclacostrist064TRANS</strain>
    </source>
</reference>
<sequence>MKSRYVIGLIVLVLVLQAGFGYFIYYSLPTWPDRGTFGDMFGAVNTLFSGLAFAGLIYAIYLQSRELSLQRVELMQTREELAKSAKSQAHQAKYMLKAAKINALSTRAQCCSTLLVAKKNIVVSGKSMSSSDALTQTLAELETMIQEDEGADL</sequence>
<keyword evidence="1" id="KW-0812">Transmembrane</keyword>
<feature type="transmembrane region" description="Helical" evidence="1">
    <location>
        <begin position="40"/>
        <end position="61"/>
    </location>
</feature>
<keyword evidence="1" id="KW-0472">Membrane</keyword>
<evidence type="ECO:0000313" key="3">
    <source>
        <dbReference type="Proteomes" id="UP000886667"/>
    </source>
</evidence>
<dbReference type="Proteomes" id="UP000886667">
    <property type="component" value="Unassembled WGS sequence"/>
</dbReference>